<protein>
    <submittedName>
        <fullName evidence="2">Uncharacterized protein</fullName>
    </submittedName>
</protein>
<gene>
    <name evidence="2" type="ORF">A3H70_03060</name>
</gene>
<sequence>MAKTKEQKSEPAANKKFEQALAALNPGENLEIARPPEKRGARPWVVAALAIVIVVVGAWSVAFPRTQSLADRLPEATSFYFFLALPREPRWFDRIFFWRQVEIPSANLNRLYSKLDFISWPGVDFQKQILPLLKNKIEFGRLDNGTLILKTELTDKGEWLSITKAADSANNYGDELIYDDEAGTYQGEIIQPGEQAETEFSTGLWPGLTKNPNKISWLVKNSELYISDQPDWRNYLSQKRSLPKFERGMIQAFIKDKGALSGLDSLWGQFFAPDKGYPLKVIARNINQNLVWQAGTLETKFSWDEVGSLEPSFDSALLVTGRNIGQAYAQWQSVLGQLEQSQLTKNINELESIIKEFYGLDLALVLEKIEKRELVLRLSGNNGNQELAFGNDWSLQIKDQENKIDEELLGYLQKFGSSLFAITHPQAVEHKLSDGSKMIELRAGSEGLIWQPLEWSSQGRQHSFYSLRGQGETNGYFIGFIPAKGYWLASSLSLISQTLEAEDSSPRPTKCALPFNPDLRLVFSPALVSMTLAAAFDGRLAGCVQFLD</sequence>
<evidence type="ECO:0000313" key="3">
    <source>
        <dbReference type="Proteomes" id="UP000178109"/>
    </source>
</evidence>
<name>A0A1G2BQ95_9BACT</name>
<feature type="transmembrane region" description="Helical" evidence="1">
    <location>
        <begin position="44"/>
        <end position="63"/>
    </location>
</feature>
<dbReference type="AlphaFoldDB" id="A0A1G2BQ95"/>
<reference evidence="2 3" key="1">
    <citation type="journal article" date="2016" name="Nat. Commun.">
        <title>Thousands of microbial genomes shed light on interconnected biogeochemical processes in an aquifer system.</title>
        <authorList>
            <person name="Anantharaman K."/>
            <person name="Brown C.T."/>
            <person name="Hug L.A."/>
            <person name="Sharon I."/>
            <person name="Castelle C.J."/>
            <person name="Probst A.J."/>
            <person name="Thomas B.C."/>
            <person name="Singh A."/>
            <person name="Wilkins M.J."/>
            <person name="Karaoz U."/>
            <person name="Brodie E.L."/>
            <person name="Williams K.H."/>
            <person name="Hubbard S.S."/>
            <person name="Banfield J.F."/>
        </authorList>
    </citation>
    <scope>NUCLEOTIDE SEQUENCE [LARGE SCALE GENOMIC DNA]</scope>
</reference>
<comment type="caution">
    <text evidence="2">The sequence shown here is derived from an EMBL/GenBank/DDBJ whole genome shotgun (WGS) entry which is preliminary data.</text>
</comment>
<keyword evidence="1" id="KW-1133">Transmembrane helix</keyword>
<evidence type="ECO:0000313" key="2">
    <source>
        <dbReference type="EMBL" id="OGY91293.1"/>
    </source>
</evidence>
<organism evidence="2 3">
    <name type="scientific">Candidatus Komeilibacteria bacterium RIFCSPLOWO2_02_FULL_48_11</name>
    <dbReference type="NCBI Taxonomy" id="1798553"/>
    <lineage>
        <taxon>Bacteria</taxon>
        <taxon>Candidatus Komeiliibacteriota</taxon>
    </lineage>
</organism>
<accession>A0A1G2BQ95</accession>
<keyword evidence="1" id="KW-0812">Transmembrane</keyword>
<dbReference type="Proteomes" id="UP000178109">
    <property type="component" value="Unassembled WGS sequence"/>
</dbReference>
<evidence type="ECO:0000256" key="1">
    <source>
        <dbReference type="SAM" id="Phobius"/>
    </source>
</evidence>
<proteinExistence type="predicted"/>
<keyword evidence="1" id="KW-0472">Membrane</keyword>
<dbReference type="EMBL" id="MHKO01000049">
    <property type="protein sequence ID" value="OGY91293.1"/>
    <property type="molecule type" value="Genomic_DNA"/>
</dbReference>